<comment type="caution">
    <text evidence="1">The sequence shown here is derived from an EMBL/GenBank/DDBJ whole genome shotgun (WGS) entry which is preliminary data.</text>
</comment>
<evidence type="ECO:0000313" key="2">
    <source>
        <dbReference type="Proteomes" id="UP000647416"/>
    </source>
</evidence>
<evidence type="ECO:0000313" key="1">
    <source>
        <dbReference type="EMBL" id="MBC8597229.1"/>
    </source>
</evidence>
<protein>
    <submittedName>
        <fullName evidence="1">Uncharacterized protein</fullName>
    </submittedName>
</protein>
<gene>
    <name evidence="1" type="ORF">H8706_10185</name>
</gene>
<name>A0A926FEZ8_9FIRM</name>
<dbReference type="EMBL" id="JACRTE010000017">
    <property type="protein sequence ID" value="MBC8597229.1"/>
    <property type="molecule type" value="Genomic_DNA"/>
</dbReference>
<dbReference type="Proteomes" id="UP000647416">
    <property type="component" value="Unassembled WGS sequence"/>
</dbReference>
<accession>A0A926FEZ8</accession>
<dbReference type="AlphaFoldDB" id="A0A926FEZ8"/>
<proteinExistence type="predicted"/>
<sequence>MDKVNEKATIFDYARMCKFYDDCDDCPLFLKCSALIAEEPDKANEIILKWCKEHPVETRQDRLLKMFPKVRTCNGVIDICPISFGGKCSVGNKCCSECEKEYWLAEVDKNE</sequence>
<reference evidence="1" key="1">
    <citation type="submission" date="2020-08" db="EMBL/GenBank/DDBJ databases">
        <title>Genome public.</title>
        <authorList>
            <person name="Liu C."/>
            <person name="Sun Q."/>
        </authorList>
    </citation>
    <scope>NUCLEOTIDE SEQUENCE</scope>
    <source>
        <strain evidence="1">NSJ-50</strain>
    </source>
</reference>
<keyword evidence="2" id="KW-1185">Reference proteome</keyword>
<organism evidence="1 2">
    <name type="scientific">Qingrenia yutianensis</name>
    <dbReference type="NCBI Taxonomy" id="2763676"/>
    <lineage>
        <taxon>Bacteria</taxon>
        <taxon>Bacillati</taxon>
        <taxon>Bacillota</taxon>
        <taxon>Clostridia</taxon>
        <taxon>Eubacteriales</taxon>
        <taxon>Oscillospiraceae</taxon>
        <taxon>Qingrenia</taxon>
    </lineage>
</organism>
<dbReference type="RefSeq" id="WP_262432541.1">
    <property type="nucleotide sequence ID" value="NZ_JACRTE010000017.1"/>
</dbReference>